<keyword evidence="4" id="KW-0813">Transport</keyword>
<dbReference type="InterPro" id="IPR000542">
    <property type="entry name" value="Carn_acyl_trans"/>
</dbReference>
<dbReference type="InterPro" id="IPR023213">
    <property type="entry name" value="CAT-like_dom_sf"/>
</dbReference>
<feature type="active site" description="Proton acceptor" evidence="14">
    <location>
        <position position="345"/>
    </location>
</feature>
<sequence>MSARSQIPAKQNNASHTIAFPARDALYLSSSEKTFANDELLPSLPVPSLSETISKYLDSVKGLVTEEEFMRTTEIAQNFQNGIGEELHAKLLQKAVSERNWLEKWWENVAYLSQRTPLIPLCSMSGFTNMGNVWPPTAGTQMERAALLLHFQLQFWKILRKEQLKPHNSHNVPWSMHQFRRYFNTVRTPGETVDKLECFFHTELEEPMSPTHLVILHGGHIFTFDAVDEYGDILTPPELQLQFQRIEDWCKENAPGASVGAMTLADRTTWAKNRKWLLKLNPENELHMETIDTALGIVVLDEAEPADLTGVCAQTLTGDALNRWADKSISCIVFKNGTFGLISDHTPFDGLVPVVVNHFAYSSLVECGGVWKGSKTVGRDLLPPRRLDFHTDNHIKAAIEESKRMYEATVADCDITVGIFTEYGKAFLKQHNFHPETYAQFALQLAYYTMHGRPAPTYVTAATRQFYHGRTETMRSCFPEVIQWAHAMIEDKSSPNEKLRLMQVAANKFKSLMKECSENRGCDRHLLGLYMISMEEGMEVPQLFLDPSWIKSGGSGNFVLSTSCVGFTSLGGCVMPMKENGYGSFYNIEDNRFTFTVSAFNRCPETNAAKFFQHIELSLKNMKHLLVSAKL</sequence>
<comment type="similarity">
    <text evidence="3">Belongs to the carnitine/choline acetyltransferase family.</text>
</comment>
<dbReference type="Pfam" id="PF00755">
    <property type="entry name" value="Carn_acyltransf"/>
    <property type="match status" value="1"/>
</dbReference>
<dbReference type="GO" id="GO:0008458">
    <property type="term" value="F:carnitine O-octanoyltransferase activity"/>
    <property type="evidence" value="ECO:0007669"/>
    <property type="project" value="UniProtKB-EC"/>
</dbReference>
<evidence type="ECO:0000256" key="10">
    <source>
        <dbReference type="ARBA" id="ARBA00023315"/>
    </source>
</evidence>
<evidence type="ECO:0000256" key="8">
    <source>
        <dbReference type="ARBA" id="ARBA00023098"/>
    </source>
</evidence>
<dbReference type="PROSITE" id="PS00439">
    <property type="entry name" value="ACYLTRANSF_C_1"/>
    <property type="match status" value="1"/>
</dbReference>
<comment type="catalytic activity">
    <reaction evidence="11">
        <text>octanoyl-CoA + (R)-carnitine = O-octanoyl-(R)-carnitine + CoA</text>
        <dbReference type="Rhea" id="RHEA:17177"/>
        <dbReference type="ChEBI" id="CHEBI:16347"/>
        <dbReference type="ChEBI" id="CHEBI:18102"/>
        <dbReference type="ChEBI" id="CHEBI:57287"/>
        <dbReference type="ChEBI" id="CHEBI:57386"/>
        <dbReference type="EC" id="2.3.1.137"/>
    </reaction>
</comment>
<keyword evidence="9" id="KW-0576">Peroxisome</keyword>
<keyword evidence="6" id="KW-0276">Fatty acid metabolism</keyword>
<keyword evidence="8" id="KW-0443">Lipid metabolism</keyword>
<evidence type="ECO:0000256" key="9">
    <source>
        <dbReference type="ARBA" id="ARBA00023140"/>
    </source>
</evidence>
<dbReference type="InterPro" id="IPR042231">
    <property type="entry name" value="Cho/carn_acyl_trans_2"/>
</dbReference>
<name>A0A8X6FQH0_TRICU</name>
<evidence type="ECO:0000256" key="5">
    <source>
        <dbReference type="ARBA" id="ARBA00022679"/>
    </source>
</evidence>
<dbReference type="FunFam" id="3.30.559.70:FF:000006">
    <property type="entry name" value="Peroxisomal carnitine O-octanoyltransferase"/>
    <property type="match status" value="1"/>
</dbReference>
<dbReference type="EC" id="2.3.1.137" evidence="12"/>
<dbReference type="SUPFAM" id="SSF52777">
    <property type="entry name" value="CoA-dependent acyltransferases"/>
    <property type="match status" value="2"/>
</dbReference>
<feature type="domain" description="Choline/carnitine acyltransferase" evidence="15">
    <location>
        <begin position="44"/>
        <end position="616"/>
    </location>
</feature>
<proteinExistence type="inferred from homology"/>
<evidence type="ECO:0000313" key="16">
    <source>
        <dbReference type="EMBL" id="GFQ84974.1"/>
    </source>
</evidence>
<evidence type="ECO:0000256" key="4">
    <source>
        <dbReference type="ARBA" id="ARBA00022448"/>
    </source>
</evidence>
<evidence type="ECO:0000256" key="1">
    <source>
        <dbReference type="ARBA" id="ARBA00004275"/>
    </source>
</evidence>
<protein>
    <recommendedName>
        <fullName evidence="13">Peroxisomal carnitine O-octanoyltransferase</fullName>
        <ecNumber evidence="12">2.3.1.137</ecNumber>
    </recommendedName>
</protein>
<keyword evidence="5" id="KW-0808">Transferase</keyword>
<dbReference type="Gene3D" id="3.30.559.10">
    <property type="entry name" value="Chloramphenicol acetyltransferase-like domain"/>
    <property type="match status" value="1"/>
</dbReference>
<evidence type="ECO:0000313" key="17">
    <source>
        <dbReference type="Proteomes" id="UP000887116"/>
    </source>
</evidence>
<dbReference type="Proteomes" id="UP000887116">
    <property type="component" value="Unassembled WGS sequence"/>
</dbReference>
<organism evidence="16 17">
    <name type="scientific">Trichonephila clavata</name>
    <name type="common">Joro spider</name>
    <name type="synonym">Nephila clavata</name>
    <dbReference type="NCBI Taxonomy" id="2740835"/>
    <lineage>
        <taxon>Eukaryota</taxon>
        <taxon>Metazoa</taxon>
        <taxon>Ecdysozoa</taxon>
        <taxon>Arthropoda</taxon>
        <taxon>Chelicerata</taxon>
        <taxon>Arachnida</taxon>
        <taxon>Araneae</taxon>
        <taxon>Araneomorphae</taxon>
        <taxon>Entelegynae</taxon>
        <taxon>Araneoidea</taxon>
        <taxon>Nephilidae</taxon>
        <taxon>Trichonephila</taxon>
    </lineage>
</organism>
<evidence type="ECO:0000256" key="13">
    <source>
        <dbReference type="ARBA" id="ARBA00067184"/>
    </source>
</evidence>
<dbReference type="OrthoDB" id="240216at2759"/>
<evidence type="ECO:0000256" key="6">
    <source>
        <dbReference type="ARBA" id="ARBA00022832"/>
    </source>
</evidence>
<comment type="caution">
    <text evidence="16">The sequence shown here is derived from an EMBL/GenBank/DDBJ whole genome shotgun (WGS) entry which is preliminary data.</text>
</comment>
<comment type="pathway">
    <text evidence="2">Lipid metabolism; fatty acid beta-oxidation.</text>
</comment>
<dbReference type="Gene3D" id="3.30.559.70">
    <property type="entry name" value="Choline/Carnitine o-acyltransferase, domain 2"/>
    <property type="match status" value="1"/>
</dbReference>
<gene>
    <name evidence="16" type="primary">CROT</name>
    <name evidence="16" type="ORF">TNCT_23321</name>
</gene>
<comment type="subcellular location">
    <subcellularLocation>
        <location evidence="1">Peroxisome</location>
    </subcellularLocation>
</comment>
<keyword evidence="17" id="KW-1185">Reference proteome</keyword>
<evidence type="ECO:0000256" key="3">
    <source>
        <dbReference type="ARBA" id="ARBA00005232"/>
    </source>
</evidence>
<evidence type="ECO:0000259" key="15">
    <source>
        <dbReference type="Pfam" id="PF00755"/>
    </source>
</evidence>
<dbReference type="PANTHER" id="PTHR22589:SF67">
    <property type="entry name" value="PEROXISOMAL CARNITINE O-OCTANOYLTRANSFERASE"/>
    <property type="match status" value="1"/>
</dbReference>
<keyword evidence="10" id="KW-0012">Acyltransferase</keyword>
<dbReference type="GO" id="GO:0006631">
    <property type="term" value="P:fatty acid metabolic process"/>
    <property type="evidence" value="ECO:0007669"/>
    <property type="project" value="UniProtKB-KW"/>
</dbReference>
<dbReference type="PANTHER" id="PTHR22589">
    <property type="entry name" value="CARNITINE O-ACYLTRANSFERASE"/>
    <property type="match status" value="1"/>
</dbReference>
<evidence type="ECO:0000256" key="14">
    <source>
        <dbReference type="PIRSR" id="PIRSR600542-1"/>
    </source>
</evidence>
<dbReference type="GO" id="GO:0005777">
    <property type="term" value="C:peroxisome"/>
    <property type="evidence" value="ECO:0007669"/>
    <property type="project" value="UniProtKB-SubCell"/>
</dbReference>
<keyword evidence="7" id="KW-0007">Acetylation</keyword>
<dbReference type="EMBL" id="BMAO01032829">
    <property type="protein sequence ID" value="GFQ84974.1"/>
    <property type="molecule type" value="Genomic_DNA"/>
</dbReference>
<evidence type="ECO:0000256" key="7">
    <source>
        <dbReference type="ARBA" id="ARBA00022990"/>
    </source>
</evidence>
<dbReference type="InterPro" id="IPR039551">
    <property type="entry name" value="Cho/carn_acyl_trans"/>
</dbReference>
<evidence type="ECO:0000256" key="12">
    <source>
        <dbReference type="ARBA" id="ARBA00066418"/>
    </source>
</evidence>
<evidence type="ECO:0000256" key="2">
    <source>
        <dbReference type="ARBA" id="ARBA00005005"/>
    </source>
</evidence>
<dbReference type="AlphaFoldDB" id="A0A8X6FQH0"/>
<accession>A0A8X6FQH0</accession>
<reference evidence="16" key="1">
    <citation type="submission" date="2020-07" db="EMBL/GenBank/DDBJ databases">
        <title>Multicomponent nature underlies the extraordinary mechanical properties of spider dragline silk.</title>
        <authorList>
            <person name="Kono N."/>
            <person name="Nakamura H."/>
            <person name="Mori M."/>
            <person name="Yoshida Y."/>
            <person name="Ohtoshi R."/>
            <person name="Malay A.D."/>
            <person name="Moran D.A.P."/>
            <person name="Tomita M."/>
            <person name="Numata K."/>
            <person name="Arakawa K."/>
        </authorList>
    </citation>
    <scope>NUCLEOTIDE SEQUENCE</scope>
</reference>
<evidence type="ECO:0000256" key="11">
    <source>
        <dbReference type="ARBA" id="ARBA00052326"/>
    </source>
</evidence>